<dbReference type="Gene3D" id="3.10.350.10">
    <property type="entry name" value="LysM domain"/>
    <property type="match status" value="1"/>
</dbReference>
<reference evidence="2 3" key="2">
    <citation type="journal article" date="2021" name="Curr. Genet.">
        <title>Genetic response to nitrogen starvation in the aggressive Eucalyptus foliar pathogen Teratosphaeria destructans.</title>
        <authorList>
            <person name="Havenga M."/>
            <person name="Wingfield B.D."/>
            <person name="Wingfield M.J."/>
            <person name="Dreyer L.L."/>
            <person name="Roets F."/>
            <person name="Aylward J."/>
        </authorList>
    </citation>
    <scope>NUCLEOTIDE SEQUENCE [LARGE SCALE GENOMIC DNA]</scope>
    <source>
        <strain evidence="2">CMW44962</strain>
    </source>
</reference>
<evidence type="ECO:0000313" key="2">
    <source>
        <dbReference type="EMBL" id="KAH9815675.1"/>
    </source>
</evidence>
<sequence length="236" mass="25622">MLKAFITYFAHVAALQSAFLASPISASSGTCDSSTLNTTTYLYPITKTGTTIFEVANATGRGVCNIARHNLMVDAEIPFNAGQTIYIPPEVCDKDDSSCLLVKQNPTAECIYGGPRLYYTVLGDTYERIALYRLNITVESLMGTMGNGTSPTEVLQPKQFLKVPLCDPSQCVMQPFTFTFGVFKDLAEQYGTTPGQIQMLSPTYNYSTSLYTGATKPSFVLPKNCTALSSNVTVIT</sequence>
<reference evidence="2 3" key="1">
    <citation type="journal article" date="2018" name="IMA Fungus">
        <title>IMA Genome-F 10: Nine draft genome sequences of Claviceps purpurea s.lat., including C. arundinis, C. humidiphila, and C. cf. spartinae, pseudomolecules for the pitch canker pathogen Fusarium circinatum, draft genome of Davidsoniella eucalypti, Grosmannia galeiformis, Quambalaria eucalypti, and Teratosphaeria destructans.</title>
        <authorList>
            <person name="Wingfield B.D."/>
            <person name="Liu M."/>
            <person name="Nguyen H.D."/>
            <person name="Lane F.A."/>
            <person name="Morgan S.W."/>
            <person name="De Vos L."/>
            <person name="Wilken P.M."/>
            <person name="Duong T.A."/>
            <person name="Aylward J."/>
            <person name="Coetzee M.P."/>
            <person name="Dadej K."/>
            <person name="De Beer Z.W."/>
            <person name="Findlay W."/>
            <person name="Havenga M."/>
            <person name="Kolarik M."/>
            <person name="Menzies J.G."/>
            <person name="Naidoo K."/>
            <person name="Pochopski O."/>
            <person name="Shoukouhi P."/>
            <person name="Santana Q.C."/>
            <person name="Seifert K.A."/>
            <person name="Soal N."/>
            <person name="Steenkamp E.T."/>
            <person name="Tatham C.T."/>
            <person name="van der Nest M.A."/>
            <person name="Wingfield M.J."/>
        </authorList>
    </citation>
    <scope>NUCLEOTIDE SEQUENCE [LARGE SCALE GENOMIC DNA]</scope>
    <source>
        <strain evidence="2">CMW44962</strain>
    </source>
</reference>
<evidence type="ECO:0000256" key="1">
    <source>
        <dbReference type="SAM" id="SignalP"/>
    </source>
</evidence>
<dbReference type="AlphaFoldDB" id="A0A9W7SJM2"/>
<keyword evidence="1" id="KW-0732">Signal</keyword>
<dbReference type="EMBL" id="RIBY02002422">
    <property type="protein sequence ID" value="KAH9815675.1"/>
    <property type="molecule type" value="Genomic_DNA"/>
</dbReference>
<accession>A0A9W7SJM2</accession>
<dbReference type="Proteomes" id="UP001138500">
    <property type="component" value="Unassembled WGS sequence"/>
</dbReference>
<proteinExistence type="predicted"/>
<evidence type="ECO:0000313" key="3">
    <source>
        <dbReference type="Proteomes" id="UP001138500"/>
    </source>
</evidence>
<comment type="caution">
    <text evidence="2">The sequence shown here is derived from an EMBL/GenBank/DDBJ whole genome shotgun (WGS) entry which is preliminary data.</text>
</comment>
<name>A0A9W7SJM2_9PEZI</name>
<organism evidence="2 3">
    <name type="scientific">Teratosphaeria destructans</name>
    <dbReference type="NCBI Taxonomy" id="418781"/>
    <lineage>
        <taxon>Eukaryota</taxon>
        <taxon>Fungi</taxon>
        <taxon>Dikarya</taxon>
        <taxon>Ascomycota</taxon>
        <taxon>Pezizomycotina</taxon>
        <taxon>Dothideomycetes</taxon>
        <taxon>Dothideomycetidae</taxon>
        <taxon>Mycosphaerellales</taxon>
        <taxon>Teratosphaeriaceae</taxon>
        <taxon>Teratosphaeria</taxon>
    </lineage>
</organism>
<feature type="signal peptide" evidence="1">
    <location>
        <begin position="1"/>
        <end position="26"/>
    </location>
</feature>
<dbReference type="OrthoDB" id="2107166at2759"/>
<gene>
    <name evidence="2" type="ORF">Tdes44962_MAKER00921</name>
</gene>
<feature type="chain" id="PRO_5040804947" evidence="1">
    <location>
        <begin position="27"/>
        <end position="236"/>
    </location>
</feature>
<protein>
    <submittedName>
        <fullName evidence="2">Peptidoglycan-binding Lysin subgroup</fullName>
    </submittedName>
</protein>
<dbReference type="InterPro" id="IPR036779">
    <property type="entry name" value="LysM_dom_sf"/>
</dbReference>
<keyword evidence="3" id="KW-1185">Reference proteome</keyword>